<dbReference type="Proteomes" id="UP001162501">
    <property type="component" value="Chromosome 13"/>
</dbReference>
<dbReference type="EMBL" id="OX596097">
    <property type="protein sequence ID" value="CAI9693724.1"/>
    <property type="molecule type" value="Genomic_DNA"/>
</dbReference>
<accession>A0ACB0E002</accession>
<organism evidence="1 2">
    <name type="scientific">Rangifer tarandus platyrhynchus</name>
    <name type="common">Svalbard reindeer</name>
    <dbReference type="NCBI Taxonomy" id="3082113"/>
    <lineage>
        <taxon>Eukaryota</taxon>
        <taxon>Metazoa</taxon>
        <taxon>Chordata</taxon>
        <taxon>Craniata</taxon>
        <taxon>Vertebrata</taxon>
        <taxon>Euteleostomi</taxon>
        <taxon>Mammalia</taxon>
        <taxon>Eutheria</taxon>
        <taxon>Laurasiatheria</taxon>
        <taxon>Artiodactyla</taxon>
        <taxon>Ruminantia</taxon>
        <taxon>Pecora</taxon>
        <taxon>Cervidae</taxon>
        <taxon>Odocoileinae</taxon>
        <taxon>Rangifer</taxon>
    </lineage>
</organism>
<evidence type="ECO:0000313" key="2">
    <source>
        <dbReference type="Proteomes" id="UP001162501"/>
    </source>
</evidence>
<name>A0ACB0E002_RANTA</name>
<protein>
    <submittedName>
        <fullName evidence="1">Uncharacterized protein</fullName>
    </submittedName>
</protein>
<reference evidence="1" key="1">
    <citation type="submission" date="2023-05" db="EMBL/GenBank/DDBJ databases">
        <authorList>
            <consortium name="ELIXIR-Norway"/>
        </authorList>
    </citation>
    <scope>NUCLEOTIDE SEQUENCE</scope>
</reference>
<proteinExistence type="predicted"/>
<sequence length="210" mass="21758">MRFSRLASGDRHCSQPHGHVHTTWRPELLSAGLSVSPESLTAGLWLPSLAPDVSRGSLDQLKSGVRQPPTQTLLPGVLRSQSAQAEHSQPPTALQGICCHLPAGAPCPPLRSNYPAYMMKTESLPGGLFHSSCLTIGDRDSRPASTAERIGAEPALRTSARTAASSREPGDTRTRAPSARPAGPGLGGPSRGGDCPGLARLGPSGSPDGP</sequence>
<evidence type="ECO:0000313" key="1">
    <source>
        <dbReference type="EMBL" id="CAI9693724.1"/>
    </source>
</evidence>
<gene>
    <name evidence="1" type="ORF">MRATA1EN3_LOCUS4937</name>
</gene>